<evidence type="ECO:0000313" key="2">
    <source>
        <dbReference type="EMBL" id="MFD2028508.1"/>
    </source>
</evidence>
<feature type="compositionally biased region" description="Low complexity" evidence="1">
    <location>
        <begin position="249"/>
        <end position="262"/>
    </location>
</feature>
<accession>A0ABW4VFT0</accession>
<comment type="caution">
    <text evidence="2">The sequence shown here is derived from an EMBL/GenBank/DDBJ whole genome shotgun (WGS) entry which is preliminary data.</text>
</comment>
<evidence type="ECO:0000256" key="1">
    <source>
        <dbReference type="SAM" id="MobiDB-lite"/>
    </source>
</evidence>
<protein>
    <submittedName>
        <fullName evidence="2">Uncharacterized protein</fullName>
    </submittedName>
</protein>
<sequence>MPTFHDPLADAAEASEALRGLAHASRVFDNPADTYTVFGDMVAGMRSLRQVLDQLATTHLAHRARAFDDNGNHTAGAQDALAAADELHQAGTLLDQAYDRLDAAFSHSGRIAWNPDPTLSSESIEHQGPTEEPVSRWISVVFLQGEEADDVLELIDRGGPDAGIEHLTGFDYGDETTDAALENGHVYDEPPIGPLDRVVTEGDYTLTYNPAMGHVSLLRAHTVPLDPALDDSDVVPTREAIAGSGALDPSAPATTPGAAPAPAMAETDWFAGPARSTTSVGRGLSL</sequence>
<gene>
    <name evidence="2" type="ORF">ACFSL2_23675</name>
</gene>
<dbReference type="RefSeq" id="WP_377200187.1">
    <property type="nucleotide sequence ID" value="NZ_JBHUHF010000001.1"/>
</dbReference>
<evidence type="ECO:0000313" key="3">
    <source>
        <dbReference type="Proteomes" id="UP001597338"/>
    </source>
</evidence>
<organism evidence="2 3">
    <name type="scientific">Promicromonospora aerolata</name>
    <dbReference type="NCBI Taxonomy" id="195749"/>
    <lineage>
        <taxon>Bacteria</taxon>
        <taxon>Bacillati</taxon>
        <taxon>Actinomycetota</taxon>
        <taxon>Actinomycetes</taxon>
        <taxon>Micrococcales</taxon>
        <taxon>Promicromonosporaceae</taxon>
        <taxon>Promicromonospora</taxon>
    </lineage>
</organism>
<reference evidence="3" key="1">
    <citation type="journal article" date="2019" name="Int. J. Syst. Evol. Microbiol.">
        <title>The Global Catalogue of Microorganisms (GCM) 10K type strain sequencing project: providing services to taxonomists for standard genome sequencing and annotation.</title>
        <authorList>
            <consortium name="The Broad Institute Genomics Platform"/>
            <consortium name="The Broad Institute Genome Sequencing Center for Infectious Disease"/>
            <person name="Wu L."/>
            <person name="Ma J."/>
        </authorList>
    </citation>
    <scope>NUCLEOTIDE SEQUENCE [LARGE SCALE GENOMIC DNA]</scope>
    <source>
        <strain evidence="3">CCM 7043</strain>
    </source>
</reference>
<name>A0ABW4VFT0_9MICO</name>
<feature type="region of interest" description="Disordered" evidence="1">
    <location>
        <begin position="243"/>
        <end position="262"/>
    </location>
</feature>
<keyword evidence="3" id="KW-1185">Reference proteome</keyword>
<dbReference type="Proteomes" id="UP001597338">
    <property type="component" value="Unassembled WGS sequence"/>
</dbReference>
<dbReference type="EMBL" id="JBHUHF010000001">
    <property type="protein sequence ID" value="MFD2028508.1"/>
    <property type="molecule type" value="Genomic_DNA"/>
</dbReference>
<proteinExistence type="predicted"/>